<name>A0ABW4ZVT8_9BACL</name>
<protein>
    <submittedName>
        <fullName evidence="2">Cadherin-like beta sandwich domain-containing protein</fullName>
    </submittedName>
</protein>
<sequence>MSSVQLFKKFQRMISLLLVFLLVAFSSGIDPYVQRAEAATWSSFNPGYGVGSFGNEVAYGNGTWLLFSQSGDYGKSTDSSGTAFQKAGTVFPCKVLEMEHIGTQWLAACDNGKIYTLADGQDPLDVDNWSPQVTGKTGKLVGIATDGNKIVVVGDAGGTVLSSADGHNWFDRSIAGITGFNAVTYGEGKFIAVGKASDNSNVIYSSVDGESWTKVTTAAPSKLLYGIDYGAGKFVAVGLTGYLYVSDDGVTWEEKTAPDDTGSVSFATVTYGLGQFYVGGTSETILTSSDGSTFVKEIKGGSAKSVTSIAVANGKAFAVGSTGLVLTAAAAPPLSSNALLSNLTVTPGSLSFNQGTANYTVEVPYGTTSASVTPTLQDTTATLKVNGASRANGQATSVTLDADGSTEITIVVTAQNGTTTKTYTITVNEAAPSTNSQLGSLTVDGTLVSGFVKTTKDYSIEVPNSKSSVDVSWVLDEPGTQTLQAVKVDNIAQSLGPVTGLSLTPGVERVIEITVKAQDGTSSTYTLKVKRKLSSNANLSNLTVTPGSLSFNQGTTSYTVEVPYGTPTVTVTPTMQDTTATMTVNGTGKANSEATSITLDADGSTEITIVVTAQDGTTKTYTVTVNEAAPSTNSYLNSLSVNGTLVSGFVKTTKDYSTEVPNSKSSVDVSWVLDEPGTQTLQAVKVDNVAQSLGPLAGLSLTPGVERVIEITVKAQDGKSSTYTLKVKRKLSSDANLSNLTVTPGSLSFNQGTTNYTVEVPYATPTVTVIPTLQDTTATMTVNGTGKANSEATSVVLDADGSTEITIVVTAQDGTTKTYTITVNEAAPSTNSYLNSLTVDGTLVSGFVKTTKDYSMEVPNETGFINVEWLLDEPSTQTLQAVRVDDVAQALGPLTGLSLTPGVERVIEITVKAQDGTSSTYTLKVKRKLSSDANLSNLTLTPGSLSFNQGTTNYTVEVPYGTSTVTVTPTMQDTTATMTVNGTGKANSEATSVTLDADGSTEITIVVTAQDGTTKTYTITVNEAAPSTNSQLNSLTVDGTPVPGFVKTTKDYSMEVPNSTSSIDVSWVLDEPGTQTLLAVKVDSVVQANGPIVGLALTPDMERVIEITVKAQDGTSSTYTLKVKRKLPDIAKLSNLTVAPGELEFHSETVSYLVEVPYGTDTVIVTPTMQDVLATMKVNGTSRANSEATSVALDADGSTDITIVVTAQDGTTTKTYTITVNEAAPSSNGYLNTLKVNGTLVSGFVKTTKDYSMEVENETSSIDVNWVLDEPDTQILQSVKVDDVAQPLGVITGLSLTPGVERVIKITVEAQDGTSSTYTLKVKRKLSSNANLSNLTVTPGSLSFNQGTTNYTVEVPYGTPTVTVIPTLQDTTATMTVNGTGKSNSEATSVTLDADGSTEITIVVTAQDGTTKTYTITVNEAVPSTNSYLNSLTVDGTLVSGFVKTDLEYEMEVPFGTGSIDVDWVLDEPDTQTLLAVKVDSVIQANGPIVGLALTPGVERVIKITVEAQDGTSTTYTLKVKRKLSSNAKLSNLTVNTGKLTPNFASGTDTYKVTVSNSLKQLSVTPTLADVDATMTVNGNPAGSGNAVLINLNDGTNVITVVVTAPDGTTSTYTITVTRETPVDDKIKGTLYGDITKLIGNSTKLSADVYSADGKTLIQSGVAVNSANGKFELNKIEPGSYRMVLYALADNGMKLAGQTVTLTVNGSKEATASASVIDPFGVVTDSLTKKAIAGVKVTVYWADTELNRSLGRTPGTQVVLPKLAAMTNKNENGQLSTKDGQFGWLLLPEGDYYIMAEKEGYEAYDGRNAFFHVGQTAVKTNFTMQAKVLEEGTIEPYISGYPDGTFRPNNGITRAELAAVLLKVLKIQAEAEIGSYSDVTSSNWAAAAIEEVTKRGLMIGYPDGTFRPNQQVTRAEIAIVLGKVKQLTPGSGGKSSFHDIDGHWAKDAILLAEQAGLVSGYSDGTYRPNEQLTRAQAVVIFNKVLGWNELPVDKPQRWSDVSSNHWANKDIMRASVAHSYQKLGNGMIVWK</sequence>
<evidence type="ECO:0000313" key="2">
    <source>
        <dbReference type="EMBL" id="MFD2170017.1"/>
    </source>
</evidence>
<dbReference type="Pfam" id="PF00395">
    <property type="entry name" value="SLH"/>
    <property type="match status" value="3"/>
</dbReference>
<dbReference type="SUPFAM" id="SSF110296">
    <property type="entry name" value="Oligoxyloglucan reducing end-specific cellobiohydrolase"/>
    <property type="match status" value="1"/>
</dbReference>
<dbReference type="PANTHER" id="PTHR43308">
    <property type="entry name" value="OUTER MEMBRANE PROTEIN ALPHA-RELATED"/>
    <property type="match status" value="1"/>
</dbReference>
<dbReference type="Gene3D" id="2.60.40.2340">
    <property type="match status" value="3"/>
</dbReference>
<feature type="domain" description="SLH" evidence="1">
    <location>
        <begin position="1932"/>
        <end position="1995"/>
    </location>
</feature>
<keyword evidence="3" id="KW-1185">Reference proteome</keyword>
<proteinExistence type="predicted"/>
<feature type="domain" description="SLH" evidence="1">
    <location>
        <begin position="1811"/>
        <end position="1871"/>
    </location>
</feature>
<dbReference type="RefSeq" id="WP_386045615.1">
    <property type="nucleotide sequence ID" value="NZ_JBHUIO010000005.1"/>
</dbReference>
<dbReference type="EMBL" id="JBHUIO010000005">
    <property type="protein sequence ID" value="MFD2170017.1"/>
    <property type="molecule type" value="Genomic_DNA"/>
</dbReference>
<comment type="caution">
    <text evidence="2">The sequence shown here is derived from an EMBL/GenBank/DDBJ whole genome shotgun (WGS) entry which is preliminary data.</text>
</comment>
<dbReference type="InterPro" id="IPR008969">
    <property type="entry name" value="CarboxyPept-like_regulatory"/>
</dbReference>
<reference evidence="3" key="1">
    <citation type="journal article" date="2019" name="Int. J. Syst. Evol. Microbiol.">
        <title>The Global Catalogue of Microorganisms (GCM) 10K type strain sequencing project: providing services to taxonomists for standard genome sequencing and annotation.</title>
        <authorList>
            <consortium name="The Broad Institute Genomics Platform"/>
            <consortium name="The Broad Institute Genome Sequencing Center for Infectious Disease"/>
            <person name="Wu L."/>
            <person name="Ma J."/>
        </authorList>
    </citation>
    <scope>NUCLEOTIDE SEQUENCE [LARGE SCALE GENOMIC DNA]</scope>
    <source>
        <strain evidence="3">CGMCC 1.13574</strain>
    </source>
</reference>
<accession>A0ABW4ZVT8</accession>
<gene>
    <name evidence="2" type="ORF">ACFSOY_08410</name>
</gene>
<dbReference type="PROSITE" id="PS51272">
    <property type="entry name" value="SLH"/>
    <property type="match status" value="3"/>
</dbReference>
<dbReference type="Proteomes" id="UP001597343">
    <property type="component" value="Unassembled WGS sequence"/>
</dbReference>
<dbReference type="SUPFAM" id="SSF49464">
    <property type="entry name" value="Carboxypeptidase regulatory domain-like"/>
    <property type="match status" value="1"/>
</dbReference>
<feature type="domain" description="SLH" evidence="1">
    <location>
        <begin position="1872"/>
        <end position="1931"/>
    </location>
</feature>
<dbReference type="InterPro" id="IPR025883">
    <property type="entry name" value="Cadherin-like_domain"/>
</dbReference>
<dbReference type="InterPro" id="IPR001119">
    <property type="entry name" value="SLH_dom"/>
</dbReference>
<dbReference type="Pfam" id="PF12733">
    <property type="entry name" value="Cadherin-like"/>
    <property type="match status" value="13"/>
</dbReference>
<dbReference type="InterPro" id="IPR051465">
    <property type="entry name" value="Cell_Envelope_Struct_Comp"/>
</dbReference>
<organism evidence="2 3">
    <name type="scientific">Tumebacillus lipolyticus</name>
    <dbReference type="NCBI Taxonomy" id="1280370"/>
    <lineage>
        <taxon>Bacteria</taxon>
        <taxon>Bacillati</taxon>
        <taxon>Bacillota</taxon>
        <taxon>Bacilli</taxon>
        <taxon>Bacillales</taxon>
        <taxon>Alicyclobacillaceae</taxon>
        <taxon>Tumebacillus</taxon>
    </lineage>
</organism>
<evidence type="ECO:0000313" key="3">
    <source>
        <dbReference type="Proteomes" id="UP001597343"/>
    </source>
</evidence>
<evidence type="ECO:0000259" key="1">
    <source>
        <dbReference type="PROSITE" id="PS51272"/>
    </source>
</evidence>